<reference evidence="1" key="1">
    <citation type="journal article" date="2022" name="bioRxiv">
        <title>Sequencing and chromosome-scale assembly of the giantPleurodeles waltlgenome.</title>
        <authorList>
            <person name="Brown T."/>
            <person name="Elewa A."/>
            <person name="Iarovenko S."/>
            <person name="Subramanian E."/>
            <person name="Araus A.J."/>
            <person name="Petzold A."/>
            <person name="Susuki M."/>
            <person name="Suzuki K.-i.T."/>
            <person name="Hayashi T."/>
            <person name="Toyoda A."/>
            <person name="Oliveira C."/>
            <person name="Osipova E."/>
            <person name="Leigh N.D."/>
            <person name="Simon A."/>
            <person name="Yun M.H."/>
        </authorList>
    </citation>
    <scope>NUCLEOTIDE SEQUENCE</scope>
    <source>
        <strain evidence="1">20211129_DDA</strain>
        <tissue evidence="1">Liver</tissue>
    </source>
</reference>
<sequence length="66" mass="7646">MRSWVPRHHYPTVRGLDRGLYPDSNTAAKLVGLGKDPRPGRRNNTYVMVAGDPDHEWPRLPLPMYY</sequence>
<organism evidence="1 2">
    <name type="scientific">Pleurodeles waltl</name>
    <name type="common">Iberian ribbed newt</name>
    <dbReference type="NCBI Taxonomy" id="8319"/>
    <lineage>
        <taxon>Eukaryota</taxon>
        <taxon>Metazoa</taxon>
        <taxon>Chordata</taxon>
        <taxon>Craniata</taxon>
        <taxon>Vertebrata</taxon>
        <taxon>Euteleostomi</taxon>
        <taxon>Amphibia</taxon>
        <taxon>Batrachia</taxon>
        <taxon>Caudata</taxon>
        <taxon>Salamandroidea</taxon>
        <taxon>Salamandridae</taxon>
        <taxon>Pleurodelinae</taxon>
        <taxon>Pleurodeles</taxon>
    </lineage>
</organism>
<evidence type="ECO:0000313" key="2">
    <source>
        <dbReference type="Proteomes" id="UP001066276"/>
    </source>
</evidence>
<proteinExistence type="predicted"/>
<keyword evidence="2" id="KW-1185">Reference proteome</keyword>
<evidence type="ECO:0000313" key="1">
    <source>
        <dbReference type="EMBL" id="KAJ1117824.1"/>
    </source>
</evidence>
<gene>
    <name evidence="1" type="ORF">NDU88_006020</name>
</gene>
<dbReference type="EMBL" id="JANPWB010000012">
    <property type="protein sequence ID" value="KAJ1117824.1"/>
    <property type="molecule type" value="Genomic_DNA"/>
</dbReference>
<dbReference type="AlphaFoldDB" id="A0AAV7NQM2"/>
<accession>A0AAV7NQM2</accession>
<name>A0AAV7NQM2_PLEWA</name>
<dbReference type="Proteomes" id="UP001066276">
    <property type="component" value="Chromosome 8"/>
</dbReference>
<comment type="caution">
    <text evidence="1">The sequence shown here is derived from an EMBL/GenBank/DDBJ whole genome shotgun (WGS) entry which is preliminary data.</text>
</comment>
<protein>
    <submittedName>
        <fullName evidence="1">Uncharacterized protein</fullName>
    </submittedName>
</protein>